<evidence type="ECO:0000256" key="1">
    <source>
        <dbReference type="ARBA" id="ARBA00022763"/>
    </source>
</evidence>
<comment type="caution">
    <text evidence="6">The sequence shown here is derived from an EMBL/GenBank/DDBJ whole genome shotgun (WGS) entry which is preliminary data.</text>
</comment>
<keyword evidence="1" id="KW-0227">DNA damage</keyword>
<evidence type="ECO:0000256" key="3">
    <source>
        <dbReference type="ARBA" id="ARBA00023204"/>
    </source>
</evidence>
<feature type="region of interest" description="Disordered" evidence="4">
    <location>
        <begin position="92"/>
        <end position="112"/>
    </location>
</feature>
<evidence type="ECO:0000313" key="7">
    <source>
        <dbReference type="Proteomes" id="UP001218218"/>
    </source>
</evidence>
<feature type="compositionally biased region" description="Polar residues" evidence="4">
    <location>
        <begin position="445"/>
        <end position="458"/>
    </location>
</feature>
<protein>
    <recommendedName>
        <fullName evidence="5">Uracil-DNA glycosylase-like domain-containing protein</fullName>
    </recommendedName>
</protein>
<feature type="compositionally biased region" description="Low complexity" evidence="4">
    <location>
        <begin position="93"/>
        <end position="112"/>
    </location>
</feature>
<dbReference type="PANTHER" id="PTHR12159:SF9">
    <property type="entry name" value="G_T MISMATCH-SPECIFIC THYMINE DNA GLYCOSYLASE"/>
    <property type="match status" value="1"/>
</dbReference>
<keyword evidence="3" id="KW-0234">DNA repair</keyword>
<proteinExistence type="predicted"/>
<dbReference type="InterPro" id="IPR015637">
    <property type="entry name" value="MUG/TDG"/>
</dbReference>
<evidence type="ECO:0000259" key="5">
    <source>
        <dbReference type="Pfam" id="PF03167"/>
    </source>
</evidence>
<dbReference type="InterPro" id="IPR036895">
    <property type="entry name" value="Uracil-DNA_glycosylase-like_sf"/>
</dbReference>
<feature type="domain" description="Uracil-DNA glycosylase-like" evidence="5">
    <location>
        <begin position="505"/>
        <end position="668"/>
    </location>
</feature>
<evidence type="ECO:0000313" key="6">
    <source>
        <dbReference type="EMBL" id="KAJ7343358.1"/>
    </source>
</evidence>
<dbReference type="GO" id="GO:0008263">
    <property type="term" value="F:pyrimidine-specific mismatch base pair DNA N-glycosylase activity"/>
    <property type="evidence" value="ECO:0007669"/>
    <property type="project" value="TreeGrafter"/>
</dbReference>
<dbReference type="GO" id="GO:0006285">
    <property type="term" value="P:base-excision repair, AP site formation"/>
    <property type="evidence" value="ECO:0007669"/>
    <property type="project" value="InterPro"/>
</dbReference>
<evidence type="ECO:0000256" key="4">
    <source>
        <dbReference type="SAM" id="MobiDB-lite"/>
    </source>
</evidence>
<dbReference type="Gene3D" id="3.40.470.10">
    <property type="entry name" value="Uracil-DNA glycosylase-like domain"/>
    <property type="match status" value="1"/>
</dbReference>
<dbReference type="InterPro" id="IPR005122">
    <property type="entry name" value="Uracil-DNA_glycosylase-like"/>
</dbReference>
<name>A0AAD6ZX99_9AGAR</name>
<keyword evidence="7" id="KW-1185">Reference proteome</keyword>
<dbReference type="Pfam" id="PF03167">
    <property type="entry name" value="UDG"/>
    <property type="match status" value="1"/>
</dbReference>
<feature type="compositionally biased region" description="Low complexity" evidence="4">
    <location>
        <begin position="408"/>
        <end position="421"/>
    </location>
</feature>
<gene>
    <name evidence="6" type="ORF">DFH08DRAFT_1081547</name>
</gene>
<keyword evidence="2" id="KW-0378">Hydrolase</keyword>
<dbReference type="GO" id="GO:0004844">
    <property type="term" value="F:uracil DNA N-glycosylase activity"/>
    <property type="evidence" value="ECO:0007669"/>
    <property type="project" value="TreeGrafter"/>
</dbReference>
<dbReference type="Proteomes" id="UP001218218">
    <property type="component" value="Unassembled WGS sequence"/>
</dbReference>
<reference evidence="6" key="1">
    <citation type="submission" date="2023-03" db="EMBL/GenBank/DDBJ databases">
        <title>Massive genome expansion in bonnet fungi (Mycena s.s.) driven by repeated elements and novel gene families across ecological guilds.</title>
        <authorList>
            <consortium name="Lawrence Berkeley National Laboratory"/>
            <person name="Harder C.B."/>
            <person name="Miyauchi S."/>
            <person name="Viragh M."/>
            <person name="Kuo A."/>
            <person name="Thoen E."/>
            <person name="Andreopoulos B."/>
            <person name="Lu D."/>
            <person name="Skrede I."/>
            <person name="Drula E."/>
            <person name="Henrissat B."/>
            <person name="Morin E."/>
            <person name="Kohler A."/>
            <person name="Barry K."/>
            <person name="LaButti K."/>
            <person name="Morin E."/>
            <person name="Salamov A."/>
            <person name="Lipzen A."/>
            <person name="Mereny Z."/>
            <person name="Hegedus B."/>
            <person name="Baldrian P."/>
            <person name="Stursova M."/>
            <person name="Weitz H."/>
            <person name="Taylor A."/>
            <person name="Grigoriev I.V."/>
            <person name="Nagy L.G."/>
            <person name="Martin F."/>
            <person name="Kauserud H."/>
        </authorList>
    </citation>
    <scope>NUCLEOTIDE SEQUENCE</scope>
    <source>
        <strain evidence="6">CBHHK002</strain>
    </source>
</reference>
<organism evidence="6 7">
    <name type="scientific">Mycena albidolilacea</name>
    <dbReference type="NCBI Taxonomy" id="1033008"/>
    <lineage>
        <taxon>Eukaryota</taxon>
        <taxon>Fungi</taxon>
        <taxon>Dikarya</taxon>
        <taxon>Basidiomycota</taxon>
        <taxon>Agaricomycotina</taxon>
        <taxon>Agaricomycetes</taxon>
        <taxon>Agaricomycetidae</taxon>
        <taxon>Agaricales</taxon>
        <taxon>Marasmiineae</taxon>
        <taxon>Mycenaceae</taxon>
        <taxon>Mycena</taxon>
    </lineage>
</organism>
<dbReference type="SUPFAM" id="SSF52141">
    <property type="entry name" value="Uracil-DNA glycosylase-like"/>
    <property type="match status" value="1"/>
</dbReference>
<dbReference type="EMBL" id="JARIHO010000023">
    <property type="protein sequence ID" value="KAJ7343358.1"/>
    <property type="molecule type" value="Genomic_DNA"/>
</dbReference>
<dbReference type="PANTHER" id="PTHR12159">
    <property type="entry name" value="G/T AND G/U MISMATCH-SPECIFIC DNA GLYCOSYLASE"/>
    <property type="match status" value="1"/>
</dbReference>
<accession>A0AAD6ZX99</accession>
<feature type="region of interest" description="Disordered" evidence="4">
    <location>
        <begin position="749"/>
        <end position="774"/>
    </location>
</feature>
<sequence>MKQAGRPAIPIAALRVAGDCHLRVKTGIAFHSMALTMNLARASVRLFPRSTILPRRQIHATPVAFAKKKKQKVVVDDLFDDEEQWGVAEDLISSEPSSSSPDPVAAASTSSTPAVTLITKKVEEERRLSPGQRLDKFTNLVRFVKPRIGRNPAKKTPLVRRTAFTQLIQLSTTPEHLHTISDLMVTWKEGRLGTQGRARLGPDGKPKGADPFPEHTSELFSRRCEELGIPEHALAVYGEFAKYALPLTLPAARRLLHGLLASERPFPEIITATALYTSHGLSPAQYDLPSCALLLSACLRHLKSTDAAGKADTQVLVDALVHALKRGLKKTPPMPESRDVRDKTVRRWLKGVTHDVNEFLRGTETPKDWLESWMAHPTYTKLLTTMKEEDTSEGTTSLTQFRTSLSQFSFDSTPRPSSSSSGVKPELRRSPRKPKPVPASRDTHTSLVNLKRSASSSPAKRLASKREEDDDVDMKPLKFSPKKQKLKRTYAPPETYAHLRELQDHLKPDLDVIFCGINPGKKSAEIGHHFGNPSNHFWWCLHESGFTPTKLPPQEDFTLPDRFSLGLTNLVDRPTSEQTELSKSEQLAGVPVFLAKIARFRPRVVVFVGIGIAEIVDKSLKVTLSKAAKAQGWGLRPYKMVHQNPSKFSETLFFAAVSTSGLVTKYQRPAKAEIIREVRVLVEDLKAGDPKVSTADMTVIQPHQIAPAPDSFDSRELPSFDLPLKVEEGSNDSGADFRNLLRFSLPPKLEEGGSGEQALEGLTVSQLPSLEGQA</sequence>
<dbReference type="CDD" id="cd10028">
    <property type="entry name" value="UDG-F2_TDG_MUG"/>
    <property type="match status" value="1"/>
</dbReference>
<dbReference type="AlphaFoldDB" id="A0AAD6ZX99"/>
<evidence type="ECO:0000256" key="2">
    <source>
        <dbReference type="ARBA" id="ARBA00022801"/>
    </source>
</evidence>
<feature type="region of interest" description="Disordered" evidence="4">
    <location>
        <begin position="405"/>
        <end position="489"/>
    </location>
</feature>